<dbReference type="NCBIfam" id="NF005743">
    <property type="entry name" value="PRK07567.1"/>
    <property type="match status" value="1"/>
</dbReference>
<reference evidence="2 3" key="1">
    <citation type="submission" date="2018-12" db="EMBL/GenBank/DDBJ databases">
        <title>Complete genome sequence of Flaviflexus salsibiostraticola KCTC 33148.</title>
        <authorList>
            <person name="Bae J.-W."/>
        </authorList>
    </citation>
    <scope>NUCLEOTIDE SEQUENCE [LARGE SCALE GENOMIC DNA]</scope>
    <source>
        <strain evidence="2 3">KCTC 33148</strain>
    </source>
</reference>
<evidence type="ECO:0000259" key="1">
    <source>
        <dbReference type="Pfam" id="PF00117"/>
    </source>
</evidence>
<protein>
    <submittedName>
        <fullName evidence="2">Glutamine amidotransferase</fullName>
    </submittedName>
</protein>
<dbReference type="EMBL" id="CP034438">
    <property type="protein sequence ID" value="AZN29411.1"/>
    <property type="molecule type" value="Genomic_DNA"/>
</dbReference>
<gene>
    <name evidence="2" type="ORF">EJO69_03125</name>
</gene>
<name>A0A3Q8WSN7_9ACTO</name>
<dbReference type="OrthoDB" id="5196541at2"/>
<dbReference type="PROSITE" id="PS51273">
    <property type="entry name" value="GATASE_TYPE_1"/>
    <property type="match status" value="1"/>
</dbReference>
<dbReference type="InterPro" id="IPR029062">
    <property type="entry name" value="Class_I_gatase-like"/>
</dbReference>
<evidence type="ECO:0000313" key="2">
    <source>
        <dbReference type="EMBL" id="AZN29411.1"/>
    </source>
</evidence>
<dbReference type="SUPFAM" id="SSF52317">
    <property type="entry name" value="Class I glutamine amidotransferase-like"/>
    <property type="match status" value="1"/>
</dbReference>
<keyword evidence="2" id="KW-0808">Transferase</keyword>
<dbReference type="PANTHER" id="PTHR42695:SF5">
    <property type="entry name" value="GLUTAMINE AMIDOTRANSFERASE YLR126C-RELATED"/>
    <property type="match status" value="1"/>
</dbReference>
<dbReference type="Pfam" id="PF00117">
    <property type="entry name" value="GATase"/>
    <property type="match status" value="1"/>
</dbReference>
<dbReference type="GO" id="GO:0005829">
    <property type="term" value="C:cytosol"/>
    <property type="evidence" value="ECO:0007669"/>
    <property type="project" value="TreeGrafter"/>
</dbReference>
<feature type="domain" description="Glutamine amidotransferase" evidence="1">
    <location>
        <begin position="48"/>
        <end position="193"/>
    </location>
</feature>
<organism evidence="2 3">
    <name type="scientific">Flaviflexus salsibiostraticola</name>
    <dbReference type="NCBI Taxonomy" id="1282737"/>
    <lineage>
        <taxon>Bacteria</taxon>
        <taxon>Bacillati</taxon>
        <taxon>Actinomycetota</taxon>
        <taxon>Actinomycetes</taxon>
        <taxon>Actinomycetales</taxon>
        <taxon>Actinomycetaceae</taxon>
        <taxon>Flaviflexus</taxon>
    </lineage>
</organism>
<accession>A0A3Q8WSN7</accession>
<dbReference type="InterPro" id="IPR044992">
    <property type="entry name" value="ChyE-like"/>
</dbReference>
<dbReference type="InterPro" id="IPR017926">
    <property type="entry name" value="GATASE"/>
</dbReference>
<dbReference type="GO" id="GO:0016740">
    <property type="term" value="F:transferase activity"/>
    <property type="evidence" value="ECO:0007669"/>
    <property type="project" value="UniProtKB-KW"/>
</dbReference>
<dbReference type="KEGG" id="fsl:EJO69_03125"/>
<dbReference type="Gene3D" id="3.40.50.880">
    <property type="match status" value="1"/>
</dbReference>
<dbReference type="PANTHER" id="PTHR42695">
    <property type="entry name" value="GLUTAMINE AMIDOTRANSFERASE YLR126C-RELATED"/>
    <property type="match status" value="1"/>
</dbReference>
<keyword evidence="2" id="KW-0315">Glutamine amidotransferase</keyword>
<dbReference type="RefSeq" id="WP_126039110.1">
    <property type="nucleotide sequence ID" value="NZ_CP034438.1"/>
</dbReference>
<dbReference type="CDD" id="cd01741">
    <property type="entry name" value="GATase1_1"/>
    <property type="match status" value="1"/>
</dbReference>
<evidence type="ECO:0000313" key="3">
    <source>
        <dbReference type="Proteomes" id="UP000270021"/>
    </source>
</evidence>
<keyword evidence="3" id="KW-1185">Reference proteome</keyword>
<dbReference type="Proteomes" id="UP000270021">
    <property type="component" value="Chromosome"/>
</dbReference>
<sequence length="257" mass="28325">MKPFLLIATRAEDKAADDEFDQILRFGRLTASDVRRVRLEQAPMPALDLDDYSGIIVGGSPFTGSEPEETKSPTQVRVEAEIATLLDEVVDRDFPFLGACYGVGTLGRHQGAVIDFTYGEPVGGTTIHVTDAGRDDPLLADMPERFSAFVGHKEAVRSLPDHAVLLAESAACPVQMFRIRENLYGTQFHPELDAEGIATRIRIYRNAGYFEPEEADTLVEAAYQWDVSDANRIIANFTARYARSESPSSLRRAPGSE</sequence>
<proteinExistence type="predicted"/>
<dbReference type="AlphaFoldDB" id="A0A3Q8WSN7"/>